<keyword evidence="2" id="KW-1185">Reference proteome</keyword>
<dbReference type="Proteomes" id="UP000245626">
    <property type="component" value="Unassembled WGS sequence"/>
</dbReference>
<proteinExistence type="predicted"/>
<evidence type="ECO:0000313" key="1">
    <source>
        <dbReference type="EMBL" id="PWN46596.1"/>
    </source>
</evidence>
<dbReference type="EMBL" id="KZ820862">
    <property type="protein sequence ID" value="PWN46596.1"/>
    <property type="molecule type" value="Genomic_DNA"/>
</dbReference>
<name>A0ACD0NLA8_9BASI</name>
<reference evidence="1 2" key="1">
    <citation type="journal article" date="2018" name="Mol. Biol. Evol.">
        <title>Broad Genomic Sampling Reveals a Smut Pathogenic Ancestry of the Fungal Clade Ustilaginomycotina.</title>
        <authorList>
            <person name="Kijpornyongpan T."/>
            <person name="Mondo S.J."/>
            <person name="Barry K."/>
            <person name="Sandor L."/>
            <person name="Lee J."/>
            <person name="Lipzen A."/>
            <person name="Pangilinan J."/>
            <person name="LaButti K."/>
            <person name="Hainaut M."/>
            <person name="Henrissat B."/>
            <person name="Grigoriev I.V."/>
            <person name="Spatafora J.W."/>
            <person name="Aime M.C."/>
        </authorList>
    </citation>
    <scope>NUCLEOTIDE SEQUENCE [LARGE SCALE GENOMIC DNA]</scope>
    <source>
        <strain evidence="1 2">SA 807</strain>
    </source>
</reference>
<sequence>ACVACHKAKRRCDGGLPCSNCDFSGRTCCYSDPTGKMVLPTARAGIDANIAAQQLQQQQQGSPQASQDSAASAAQPVQIHFINSRLGDATQAGIELTQAIKPNGHTRNKSSNSSQPSPPPFQSPKIGLPTPPADPQWSSSATSQANLDLSPERRRELISIFFQQVHPFSSAIDEISFLRDLSTSDVSQHLLLSMYALSARFQQGVHDQERFMAGEPYAKAARSILMGEDEHGNIAIDRPDLDTAQALCFLAAHELGMGRFQRALYYSNACVRAVSSLKLHEGFVPQRQQPSYSRESNASSTIRKNTCQKFACLAWCLDILVSTLAGQTPLVRAEDVELALSRFSGTGDETAKSFCNLARVFAVFARVLDHSRKVKAAVSTSSSSSSSRLPKVAELQDEVRRCEESLFEWAESLPLDQRFDETNLESASKVLSDVEAQPATDRAWCWSMMHSMAECSMFLLHSQSSPNATTPSDLSLQLSDPSRPQAAYANLLLVLDSFGNGRRSPFVLLPLLICTEFPVRPTLNVSRWWNHSRECWNLSEEQINDAANHVNAHSSRSSSSSNPSPPPPSLPLPRPSSNAAAAAPPPPLPRHHHSASGSFLPSLASLPLPALRLSPPSGSNSISLSPSHTQSIPMRESSSMGGGVGDVKERTSLSLSPIGHRLSPPTSLGGGGGPNWSPSSPANEANSPNNETASTSTSPKSPGDRHFELFNAPAAGASGIFKSNTPLSRDPRSNWSPIASLKEGRRNFA</sequence>
<feature type="non-terminal residue" evidence="1">
    <location>
        <position position="1"/>
    </location>
</feature>
<protein>
    <submittedName>
        <fullName evidence="1">Uncharacterized protein</fullName>
    </submittedName>
</protein>
<evidence type="ECO:0000313" key="2">
    <source>
        <dbReference type="Proteomes" id="UP000245626"/>
    </source>
</evidence>
<organism evidence="1 2">
    <name type="scientific">Violaceomyces palustris</name>
    <dbReference type="NCBI Taxonomy" id="1673888"/>
    <lineage>
        <taxon>Eukaryota</taxon>
        <taxon>Fungi</taxon>
        <taxon>Dikarya</taxon>
        <taxon>Basidiomycota</taxon>
        <taxon>Ustilaginomycotina</taxon>
        <taxon>Ustilaginomycetes</taxon>
        <taxon>Violaceomycetales</taxon>
        <taxon>Violaceomycetaceae</taxon>
        <taxon>Violaceomyces</taxon>
    </lineage>
</organism>
<accession>A0ACD0NLA8</accession>
<gene>
    <name evidence="1" type="ORF">IE53DRAFT_391239</name>
</gene>